<keyword evidence="2" id="KW-1185">Reference proteome</keyword>
<dbReference type="Proteomes" id="UP001249851">
    <property type="component" value="Unassembled WGS sequence"/>
</dbReference>
<organism evidence="1 2">
    <name type="scientific">Acropora cervicornis</name>
    <name type="common">Staghorn coral</name>
    <dbReference type="NCBI Taxonomy" id="6130"/>
    <lineage>
        <taxon>Eukaryota</taxon>
        <taxon>Metazoa</taxon>
        <taxon>Cnidaria</taxon>
        <taxon>Anthozoa</taxon>
        <taxon>Hexacorallia</taxon>
        <taxon>Scleractinia</taxon>
        <taxon>Astrocoeniina</taxon>
        <taxon>Acroporidae</taxon>
        <taxon>Acropora</taxon>
    </lineage>
</organism>
<evidence type="ECO:0000313" key="1">
    <source>
        <dbReference type="EMBL" id="KAK2546871.1"/>
    </source>
</evidence>
<name>A0AAD9UR53_ACRCE</name>
<accession>A0AAD9UR53</accession>
<dbReference type="AlphaFoldDB" id="A0AAD9UR53"/>
<sequence>MQTIPVRVDTLQRQTIASTCTEGPQYNQILTPPLASGRVHSQTLATVQYNKCIQPTPCPSPSLCQFHLLNTPSRPPYPGRQVVNFIQQPQDSLEASHRCPNDVRTKGPPHRAQEDHFILQGKIHIEFHIRDDGEDNEKC</sequence>
<proteinExistence type="predicted"/>
<evidence type="ECO:0000313" key="2">
    <source>
        <dbReference type="Proteomes" id="UP001249851"/>
    </source>
</evidence>
<protein>
    <submittedName>
        <fullName evidence="1">Uncharacterized protein</fullName>
    </submittedName>
</protein>
<gene>
    <name evidence="1" type="ORF">P5673_033402</name>
</gene>
<reference evidence="1" key="2">
    <citation type="journal article" date="2023" name="Science">
        <title>Genomic signatures of disease resistance in endangered staghorn corals.</title>
        <authorList>
            <person name="Vollmer S.V."/>
            <person name="Selwyn J.D."/>
            <person name="Despard B.A."/>
            <person name="Roesel C.L."/>
        </authorList>
    </citation>
    <scope>NUCLEOTIDE SEQUENCE</scope>
    <source>
        <strain evidence="1">K2</strain>
    </source>
</reference>
<comment type="caution">
    <text evidence="1">The sequence shown here is derived from an EMBL/GenBank/DDBJ whole genome shotgun (WGS) entry which is preliminary data.</text>
</comment>
<dbReference type="EMBL" id="JARQWQ010000251">
    <property type="protein sequence ID" value="KAK2546871.1"/>
    <property type="molecule type" value="Genomic_DNA"/>
</dbReference>
<reference evidence="1" key="1">
    <citation type="journal article" date="2023" name="G3 (Bethesda)">
        <title>Whole genome assembly and annotation of the endangered Caribbean coral Acropora cervicornis.</title>
        <authorList>
            <person name="Selwyn J.D."/>
            <person name="Vollmer S.V."/>
        </authorList>
    </citation>
    <scope>NUCLEOTIDE SEQUENCE</scope>
    <source>
        <strain evidence="1">K2</strain>
    </source>
</reference>